<reference evidence="4 5" key="1">
    <citation type="journal article" date="2020" name="IScience">
        <title>Genome Sequencing of the Endangered Kingdonia uniflora (Circaeasteraceae, Ranunculales) Reveals Potential Mechanisms of Evolutionary Specialization.</title>
        <authorList>
            <person name="Sun Y."/>
            <person name="Deng T."/>
            <person name="Zhang A."/>
            <person name="Moore M.J."/>
            <person name="Landis J.B."/>
            <person name="Lin N."/>
            <person name="Zhang H."/>
            <person name="Zhang X."/>
            <person name="Huang J."/>
            <person name="Zhang X."/>
            <person name="Sun H."/>
            <person name="Wang H."/>
        </authorList>
    </citation>
    <scope>NUCLEOTIDE SEQUENCE [LARGE SCALE GENOMIC DNA]</scope>
    <source>
        <strain evidence="4">TB1705</strain>
        <tissue evidence="4">Leaf</tissue>
    </source>
</reference>
<dbReference type="Pfam" id="PF13178">
    <property type="entry name" value="DUF4005"/>
    <property type="match status" value="1"/>
</dbReference>
<evidence type="ECO:0000313" key="5">
    <source>
        <dbReference type="Proteomes" id="UP000541444"/>
    </source>
</evidence>
<dbReference type="EMBL" id="JACGCM010002755">
    <property type="protein sequence ID" value="KAF6136163.1"/>
    <property type="molecule type" value="Genomic_DNA"/>
</dbReference>
<dbReference type="AlphaFoldDB" id="A0A7J7L0N7"/>
<comment type="similarity">
    <text evidence="2">Belongs to the IQD family.</text>
</comment>
<comment type="caution">
    <text evidence="4">The sequence shown here is derived from an EMBL/GenBank/DDBJ whole genome shotgun (WGS) entry which is preliminary data.</text>
</comment>
<dbReference type="PANTHER" id="PTHR32295">
    <property type="entry name" value="IQ-DOMAIN 5-RELATED"/>
    <property type="match status" value="1"/>
</dbReference>
<feature type="domain" description="DUF4005" evidence="3">
    <location>
        <begin position="235"/>
        <end position="284"/>
    </location>
</feature>
<dbReference type="PROSITE" id="PS50096">
    <property type="entry name" value="IQ"/>
    <property type="match status" value="1"/>
</dbReference>
<dbReference type="OrthoDB" id="1915057at2759"/>
<dbReference type="InterPro" id="IPR025064">
    <property type="entry name" value="DUF4005"/>
</dbReference>
<evidence type="ECO:0000313" key="4">
    <source>
        <dbReference type="EMBL" id="KAF6136163.1"/>
    </source>
</evidence>
<evidence type="ECO:0000256" key="1">
    <source>
        <dbReference type="ARBA" id="ARBA00022860"/>
    </source>
</evidence>
<evidence type="ECO:0000256" key="2">
    <source>
        <dbReference type="ARBA" id="ARBA00024341"/>
    </source>
</evidence>
<proteinExistence type="inferred from homology"/>
<protein>
    <recommendedName>
        <fullName evidence="3">DUF4005 domain-containing protein</fullName>
    </recommendedName>
</protein>
<name>A0A7J7L0N7_9MAGN</name>
<evidence type="ECO:0000259" key="3">
    <source>
        <dbReference type="Pfam" id="PF13178"/>
    </source>
</evidence>
<keyword evidence="1" id="KW-0112">Calmodulin-binding</keyword>
<dbReference type="GO" id="GO:0005516">
    <property type="term" value="F:calmodulin binding"/>
    <property type="evidence" value="ECO:0007669"/>
    <property type="project" value="UniProtKB-KW"/>
</dbReference>
<dbReference type="PANTHER" id="PTHR32295:SF33">
    <property type="entry name" value="PROTEIN IQ-DOMAIN 21"/>
    <property type="match status" value="1"/>
</dbReference>
<sequence>MGKKGSWFTTVKKVFKSSSSKEPEKKARRALRALKGLVRLQALVRGHHVRKQSQMTMRCMQALVRVQARVTARRLQIAHEKTEKEYERRVEEEKEEFEGFRGMNKPYMEKRWDGRYQSLETMKEKSLRKHDAVVKRERALAYAYAYQQQQQQELSQLDPNSNPDSYFNETEKPQWGWNWLERWMATQQSQNHYLGSLDGSYVTLTNTDDMSEKTVEMDMVTPTHSDSVHMTRVNRKSLDSITSTTRRTTIPSYMASTQSAKAKVRCQGSVKPRVSSENSSNKRGMVTMSYGDSSSSSAGAGIYHAPRSPNPYGNNGLHLHTMRHAGYSPDSSGADEWASYMVRCGGRHDLR</sequence>
<organism evidence="4 5">
    <name type="scientific">Kingdonia uniflora</name>
    <dbReference type="NCBI Taxonomy" id="39325"/>
    <lineage>
        <taxon>Eukaryota</taxon>
        <taxon>Viridiplantae</taxon>
        <taxon>Streptophyta</taxon>
        <taxon>Embryophyta</taxon>
        <taxon>Tracheophyta</taxon>
        <taxon>Spermatophyta</taxon>
        <taxon>Magnoliopsida</taxon>
        <taxon>Ranunculales</taxon>
        <taxon>Circaeasteraceae</taxon>
        <taxon>Kingdonia</taxon>
    </lineage>
</organism>
<accession>A0A7J7L0N7</accession>
<gene>
    <name evidence="4" type="ORF">GIB67_001572</name>
</gene>
<dbReference type="Proteomes" id="UP000541444">
    <property type="component" value="Unassembled WGS sequence"/>
</dbReference>
<keyword evidence="5" id="KW-1185">Reference proteome</keyword>